<feature type="compositionally biased region" description="Polar residues" evidence="1">
    <location>
        <begin position="154"/>
        <end position="164"/>
    </location>
</feature>
<protein>
    <submittedName>
        <fullName evidence="2">3-hydroxy-3-methylglutaryl-coenzyme A reductase</fullName>
    </submittedName>
</protein>
<proteinExistence type="predicted"/>
<dbReference type="AlphaFoldDB" id="A0A1G4BD30"/>
<evidence type="ECO:0000256" key="1">
    <source>
        <dbReference type="SAM" id="MobiDB-lite"/>
    </source>
</evidence>
<feature type="compositionally biased region" description="Acidic residues" evidence="1">
    <location>
        <begin position="141"/>
        <end position="151"/>
    </location>
</feature>
<sequence>MAFFQGTTFLLTSFPLSSRRLGGSVITQASSDPLKVAPNELGFLLTAAKVHGQGLAVNVLAPVKYELAYSYHQTLSGQSDADIQAIGLQAAGRNVAGSLLSSLEDSVLRKWIISALSRSVASHIFVFNTARWGIKEGPVADSEDLLDDDEPTTVKRNSTDSMSMNIPAPMKTDEEFMSHTRAQR</sequence>
<keyword evidence="3" id="KW-1185">Reference proteome</keyword>
<dbReference type="STRING" id="1209926.A0A1G4BD30"/>
<evidence type="ECO:0000313" key="2">
    <source>
        <dbReference type="EMBL" id="OHE99303.1"/>
    </source>
</evidence>
<dbReference type="GeneID" id="34558497"/>
<feature type="region of interest" description="Disordered" evidence="1">
    <location>
        <begin position="140"/>
        <end position="184"/>
    </location>
</feature>
<accession>A0A1G4BD30</accession>
<evidence type="ECO:0000313" key="3">
    <source>
        <dbReference type="Proteomes" id="UP000176998"/>
    </source>
</evidence>
<comment type="caution">
    <text evidence="2">The sequence shown here is derived from an EMBL/GenBank/DDBJ whole genome shotgun (WGS) entry which is preliminary data.</text>
</comment>
<gene>
    <name evidence="2" type="ORF">CORC01_05344</name>
</gene>
<organism evidence="2 3">
    <name type="scientific">Colletotrichum orchidophilum</name>
    <dbReference type="NCBI Taxonomy" id="1209926"/>
    <lineage>
        <taxon>Eukaryota</taxon>
        <taxon>Fungi</taxon>
        <taxon>Dikarya</taxon>
        <taxon>Ascomycota</taxon>
        <taxon>Pezizomycotina</taxon>
        <taxon>Sordariomycetes</taxon>
        <taxon>Hypocreomycetidae</taxon>
        <taxon>Glomerellales</taxon>
        <taxon>Glomerellaceae</taxon>
        <taxon>Colletotrichum</taxon>
    </lineage>
</organism>
<dbReference type="RefSeq" id="XP_022476452.1">
    <property type="nucleotide sequence ID" value="XM_022616987.1"/>
</dbReference>
<reference evidence="2 3" key="1">
    <citation type="submission" date="2016-09" db="EMBL/GenBank/DDBJ databases">
        <authorList>
            <person name="Capua I."/>
            <person name="De Benedictis P."/>
            <person name="Joannis T."/>
            <person name="Lombin L.H."/>
            <person name="Cattoli G."/>
        </authorList>
    </citation>
    <scope>NUCLEOTIDE SEQUENCE [LARGE SCALE GENOMIC DNA]</scope>
    <source>
        <strain evidence="2 3">IMI 309357</strain>
    </source>
</reference>
<dbReference type="Proteomes" id="UP000176998">
    <property type="component" value="Unassembled WGS sequence"/>
</dbReference>
<dbReference type="EMBL" id="MJBS01000037">
    <property type="protein sequence ID" value="OHE99303.1"/>
    <property type="molecule type" value="Genomic_DNA"/>
</dbReference>
<name>A0A1G4BD30_9PEZI</name>